<name>A0ABN8E0S3_9VIBR</name>
<dbReference type="InterPro" id="IPR005175">
    <property type="entry name" value="PPC_dom"/>
</dbReference>
<proteinExistence type="predicted"/>
<keyword evidence="3" id="KW-1185">Reference proteome</keyword>
<dbReference type="RefSeq" id="WP_237360204.1">
    <property type="nucleotide sequence ID" value="NZ_CAKLDM010000001.1"/>
</dbReference>
<accession>A0ABN8E0S3</accession>
<protein>
    <recommendedName>
        <fullName evidence="1">PPC domain-containing protein</fullName>
    </recommendedName>
</protein>
<organism evidence="2 3">
    <name type="scientific">Vibrio marisflavi CECT 7928</name>
    <dbReference type="NCBI Taxonomy" id="634439"/>
    <lineage>
        <taxon>Bacteria</taxon>
        <taxon>Pseudomonadati</taxon>
        <taxon>Pseudomonadota</taxon>
        <taxon>Gammaproteobacteria</taxon>
        <taxon>Vibrionales</taxon>
        <taxon>Vibrionaceae</taxon>
        <taxon>Vibrio</taxon>
    </lineage>
</organism>
<dbReference type="CDD" id="cd11378">
    <property type="entry name" value="DUF296"/>
    <property type="match status" value="1"/>
</dbReference>
<sequence>MITPLAIRLTEGADLKKEIAKLVALHDIKAGNIASCVGCVSHLSLRLAGSIDTLSLNAPFEIVSIMGTLTPNHQHIHISCADEQGNVLGGHLLEGTIIDTTAELVLFKYECLEFDREMDDSTGYTELCIR</sequence>
<dbReference type="PROSITE" id="PS51742">
    <property type="entry name" value="PPC"/>
    <property type="match status" value="1"/>
</dbReference>
<dbReference type="Pfam" id="PF03479">
    <property type="entry name" value="PCC"/>
    <property type="match status" value="1"/>
</dbReference>
<evidence type="ECO:0000259" key="1">
    <source>
        <dbReference type="PROSITE" id="PS51742"/>
    </source>
</evidence>
<dbReference type="PANTHER" id="PTHR34988:SF1">
    <property type="entry name" value="DNA-BINDING PROTEIN"/>
    <property type="match status" value="1"/>
</dbReference>
<dbReference type="SUPFAM" id="SSF117856">
    <property type="entry name" value="AF0104/ALDC/Ptd012-like"/>
    <property type="match status" value="1"/>
</dbReference>
<evidence type="ECO:0000313" key="2">
    <source>
        <dbReference type="EMBL" id="CAH0536941.1"/>
    </source>
</evidence>
<comment type="caution">
    <text evidence="2">The sequence shown here is derived from an EMBL/GenBank/DDBJ whole genome shotgun (WGS) entry which is preliminary data.</text>
</comment>
<dbReference type="EMBL" id="CAKLDM010000001">
    <property type="protein sequence ID" value="CAH0536941.1"/>
    <property type="molecule type" value="Genomic_DNA"/>
</dbReference>
<reference evidence="2" key="1">
    <citation type="submission" date="2021-11" db="EMBL/GenBank/DDBJ databases">
        <authorList>
            <person name="Rodrigo-Torres L."/>
            <person name="Arahal R. D."/>
            <person name="Lucena T."/>
        </authorList>
    </citation>
    <scope>NUCLEOTIDE SEQUENCE</scope>
    <source>
        <strain evidence="2">CECT 7928</strain>
    </source>
</reference>
<gene>
    <name evidence="2" type="ORF">VMF7928_00827</name>
</gene>
<evidence type="ECO:0000313" key="3">
    <source>
        <dbReference type="Proteomes" id="UP000838748"/>
    </source>
</evidence>
<dbReference type="Gene3D" id="3.30.1330.80">
    <property type="entry name" value="Hypothetical protein, similar to alpha- acetolactate decarboxylase, domain 2"/>
    <property type="match status" value="1"/>
</dbReference>
<dbReference type="Proteomes" id="UP000838748">
    <property type="component" value="Unassembled WGS sequence"/>
</dbReference>
<feature type="domain" description="PPC" evidence="1">
    <location>
        <begin position="1"/>
        <end position="130"/>
    </location>
</feature>
<dbReference type="PANTHER" id="PTHR34988">
    <property type="entry name" value="PROTEIN, PUTATIVE-RELATED"/>
    <property type="match status" value="1"/>
</dbReference>